<accession>A0AA88DRI3</accession>
<gene>
    <name evidence="2" type="ORF">TIFTF001_028963</name>
</gene>
<dbReference type="EMBL" id="BTGU01000092">
    <property type="protein sequence ID" value="GMN59860.1"/>
    <property type="molecule type" value="Genomic_DNA"/>
</dbReference>
<feature type="transmembrane region" description="Helical" evidence="1">
    <location>
        <begin position="6"/>
        <end position="24"/>
    </location>
</feature>
<keyword evidence="3" id="KW-1185">Reference proteome</keyword>
<keyword evidence="1" id="KW-0472">Membrane</keyword>
<comment type="caution">
    <text evidence="2">The sequence shown here is derived from an EMBL/GenBank/DDBJ whole genome shotgun (WGS) entry which is preliminary data.</text>
</comment>
<dbReference type="AlphaFoldDB" id="A0AA88DRI3"/>
<protein>
    <submittedName>
        <fullName evidence="2">Uncharacterized protein</fullName>
    </submittedName>
</protein>
<keyword evidence="1" id="KW-1133">Transmembrane helix</keyword>
<dbReference type="Proteomes" id="UP001187192">
    <property type="component" value="Unassembled WGS sequence"/>
</dbReference>
<dbReference type="InterPro" id="IPR053258">
    <property type="entry name" value="Ca-permeable_cation_channel"/>
</dbReference>
<feature type="transmembrane region" description="Helical" evidence="1">
    <location>
        <begin position="101"/>
        <end position="124"/>
    </location>
</feature>
<reference evidence="2" key="1">
    <citation type="submission" date="2023-07" db="EMBL/GenBank/DDBJ databases">
        <title>draft genome sequence of fig (Ficus carica).</title>
        <authorList>
            <person name="Takahashi T."/>
            <person name="Nishimura K."/>
        </authorList>
    </citation>
    <scope>NUCLEOTIDE SEQUENCE</scope>
</reference>
<evidence type="ECO:0000256" key="1">
    <source>
        <dbReference type="SAM" id="Phobius"/>
    </source>
</evidence>
<sequence>MSSENSMIIVSVIGILGGCIQVKFQSQTLSPFETHFWIMSIFLIALIAFGLVEYFLIAYDHHHHHHQHSSTPDDRNSAAVEIMIGFLRETRHIFGALPPILLLHILSSTLGWVITIFVFTPCLLKKAYDHESIKNMVKDVFFKVVDKMKNIPICSVPDDVESPV</sequence>
<keyword evidence="1" id="KW-0812">Transmembrane</keyword>
<evidence type="ECO:0000313" key="2">
    <source>
        <dbReference type="EMBL" id="GMN59860.1"/>
    </source>
</evidence>
<organism evidence="2 3">
    <name type="scientific">Ficus carica</name>
    <name type="common">Common fig</name>
    <dbReference type="NCBI Taxonomy" id="3494"/>
    <lineage>
        <taxon>Eukaryota</taxon>
        <taxon>Viridiplantae</taxon>
        <taxon>Streptophyta</taxon>
        <taxon>Embryophyta</taxon>
        <taxon>Tracheophyta</taxon>
        <taxon>Spermatophyta</taxon>
        <taxon>Magnoliopsida</taxon>
        <taxon>eudicotyledons</taxon>
        <taxon>Gunneridae</taxon>
        <taxon>Pentapetalae</taxon>
        <taxon>rosids</taxon>
        <taxon>fabids</taxon>
        <taxon>Rosales</taxon>
        <taxon>Moraceae</taxon>
        <taxon>Ficeae</taxon>
        <taxon>Ficus</taxon>
    </lineage>
</organism>
<feature type="transmembrane region" description="Helical" evidence="1">
    <location>
        <begin position="36"/>
        <end position="57"/>
    </location>
</feature>
<proteinExistence type="predicted"/>
<dbReference type="PANTHER" id="PTHR34115">
    <property type="entry name" value="PROTEIN, PUTATIVE-RELATED"/>
    <property type="match status" value="1"/>
</dbReference>
<evidence type="ECO:0000313" key="3">
    <source>
        <dbReference type="Proteomes" id="UP001187192"/>
    </source>
</evidence>
<dbReference type="PANTHER" id="PTHR34115:SF13">
    <property type="entry name" value="RPB1A"/>
    <property type="match status" value="1"/>
</dbReference>
<name>A0AA88DRI3_FICCA</name>